<evidence type="ECO:0000256" key="2">
    <source>
        <dbReference type="ARBA" id="ARBA00022475"/>
    </source>
</evidence>
<evidence type="ECO:0000313" key="9">
    <source>
        <dbReference type="Proteomes" id="UP000006804"/>
    </source>
</evidence>
<gene>
    <name evidence="8" type="ORF">Theth_0847</name>
</gene>
<comment type="subcellular location">
    <subcellularLocation>
        <location evidence="1">Cell membrane</location>
        <topology evidence="1">Multi-pass membrane protein</topology>
    </subcellularLocation>
</comment>
<dbReference type="GO" id="GO:0005886">
    <property type="term" value="C:plasma membrane"/>
    <property type="evidence" value="ECO:0007669"/>
    <property type="project" value="UniProtKB-SubCell"/>
</dbReference>
<dbReference type="Proteomes" id="UP000006804">
    <property type="component" value="Chromosome"/>
</dbReference>
<evidence type="ECO:0000256" key="4">
    <source>
        <dbReference type="ARBA" id="ARBA00022989"/>
    </source>
</evidence>
<evidence type="ECO:0000256" key="6">
    <source>
        <dbReference type="SAM" id="Phobius"/>
    </source>
</evidence>
<feature type="transmembrane region" description="Helical" evidence="6">
    <location>
        <begin position="21"/>
        <end position="39"/>
    </location>
</feature>
<dbReference type="eggNOG" id="COG0842">
    <property type="taxonomic scope" value="Bacteria"/>
</dbReference>
<dbReference type="Gene3D" id="3.40.1710.10">
    <property type="entry name" value="abc type-2 transporter like domain"/>
    <property type="match status" value="1"/>
</dbReference>
<evidence type="ECO:0000256" key="1">
    <source>
        <dbReference type="ARBA" id="ARBA00004651"/>
    </source>
</evidence>
<dbReference type="RefSeq" id="WP_013932153.1">
    <property type="nucleotide sequence ID" value="NC_015707.1"/>
</dbReference>
<dbReference type="EMBL" id="CP002351">
    <property type="protein sequence ID" value="AEH50931.1"/>
    <property type="molecule type" value="Genomic_DNA"/>
</dbReference>
<evidence type="ECO:0000259" key="7">
    <source>
        <dbReference type="Pfam" id="PF12698"/>
    </source>
</evidence>
<reference evidence="8 9" key="1">
    <citation type="submission" date="2010-11" db="EMBL/GenBank/DDBJ databases">
        <title>The complete genome of Thermotoga thermarum DSM 5069.</title>
        <authorList>
            <consortium name="US DOE Joint Genome Institute (JGI-PGF)"/>
            <person name="Lucas S."/>
            <person name="Copeland A."/>
            <person name="Lapidus A."/>
            <person name="Bruce D."/>
            <person name="Goodwin L."/>
            <person name="Pitluck S."/>
            <person name="Kyrpides N."/>
            <person name="Mavromatis K."/>
            <person name="Ivanova N."/>
            <person name="Zeytun A."/>
            <person name="Brettin T."/>
            <person name="Detter J.C."/>
            <person name="Tapia R."/>
            <person name="Han C."/>
            <person name="Land M."/>
            <person name="Hauser L."/>
            <person name="Markowitz V."/>
            <person name="Cheng J.-F."/>
            <person name="Hugenholtz P."/>
            <person name="Woyke T."/>
            <person name="Wu D."/>
            <person name="Spring S."/>
            <person name="Schroeder M."/>
            <person name="Brambilla E."/>
            <person name="Klenk H.-P."/>
            <person name="Eisen J.A."/>
        </authorList>
    </citation>
    <scope>NUCLEOTIDE SEQUENCE [LARGE SCALE GENOMIC DNA]</scope>
    <source>
        <strain evidence="8 9">DSM 5069</strain>
    </source>
</reference>
<proteinExistence type="predicted"/>
<dbReference type="STRING" id="688269.Theth_0847"/>
<keyword evidence="5 6" id="KW-0472">Membrane</keyword>
<dbReference type="AlphaFoldDB" id="F7YYB0"/>
<keyword evidence="3 6" id="KW-0812">Transmembrane</keyword>
<dbReference type="PANTHER" id="PTHR30294:SF29">
    <property type="entry name" value="MULTIDRUG ABC TRANSPORTER PERMEASE YBHS-RELATED"/>
    <property type="match status" value="1"/>
</dbReference>
<organism evidence="8 9">
    <name type="scientific">Pseudothermotoga thermarum DSM 5069</name>
    <dbReference type="NCBI Taxonomy" id="688269"/>
    <lineage>
        <taxon>Bacteria</taxon>
        <taxon>Thermotogati</taxon>
        <taxon>Thermotogota</taxon>
        <taxon>Thermotogae</taxon>
        <taxon>Thermotogales</taxon>
        <taxon>Thermotogaceae</taxon>
        <taxon>Pseudothermotoga</taxon>
    </lineage>
</organism>
<dbReference type="PATRIC" id="fig|688269.3.peg.871"/>
<evidence type="ECO:0000256" key="3">
    <source>
        <dbReference type="ARBA" id="ARBA00022692"/>
    </source>
</evidence>
<accession>F7YYB0</accession>
<dbReference type="KEGG" id="tta:Theth_0847"/>
<feature type="transmembrane region" description="Helical" evidence="6">
    <location>
        <begin position="285"/>
        <end position="307"/>
    </location>
</feature>
<feature type="transmembrane region" description="Helical" evidence="6">
    <location>
        <begin position="343"/>
        <end position="362"/>
    </location>
</feature>
<feature type="transmembrane region" description="Helical" evidence="6">
    <location>
        <begin position="179"/>
        <end position="202"/>
    </location>
</feature>
<feature type="transmembrane region" description="Helical" evidence="6">
    <location>
        <begin position="228"/>
        <end position="249"/>
    </location>
</feature>
<evidence type="ECO:0000313" key="8">
    <source>
        <dbReference type="EMBL" id="AEH50931.1"/>
    </source>
</evidence>
<dbReference type="Pfam" id="PF12698">
    <property type="entry name" value="ABC2_membrane_3"/>
    <property type="match status" value="1"/>
</dbReference>
<protein>
    <submittedName>
        <fullName evidence="8">ABC-2 type transporter</fullName>
    </submittedName>
</protein>
<feature type="transmembrane region" description="Helical" evidence="6">
    <location>
        <begin position="261"/>
        <end position="279"/>
    </location>
</feature>
<sequence>MGFFHLIIVELKRVFRSRFSLFVTFLIPIALMIISIFLFNSFTEINMKIGVLNLDKDPLSRLTVGIVMSMFRGGTLSYVDQNYLQKLLSGELNAVVVIPEDFTKNLYSGKPTVIKFIPSPIDFQLSTVTYHVFNSMFKDLNGSPFFDPQVIRYLFTSPGYPAPQLDIAAKENLFSIPSVLAPVALFLTSALIVFVLSIQTVVRDKNFGLIEYYVSANFGSLKYSLAKVLAISMVGILVSCVALIFELILKVDVPLNLTLNLLLINSLVHASLGIMISALSNNENFASLIGICFVILIFLFSGIAVPVTSIPKALRIFALYNPLFLETGILRKAQMYNKPDFNGIFILTVEAIILILSAILVIKKQFVRR</sequence>
<evidence type="ECO:0000256" key="5">
    <source>
        <dbReference type="ARBA" id="ARBA00023136"/>
    </source>
</evidence>
<keyword evidence="2" id="KW-1003">Cell membrane</keyword>
<keyword evidence="4 6" id="KW-1133">Transmembrane helix</keyword>
<dbReference type="GO" id="GO:0140359">
    <property type="term" value="F:ABC-type transporter activity"/>
    <property type="evidence" value="ECO:0007669"/>
    <property type="project" value="InterPro"/>
</dbReference>
<keyword evidence="9" id="KW-1185">Reference proteome</keyword>
<dbReference type="InterPro" id="IPR013525">
    <property type="entry name" value="ABC2_TM"/>
</dbReference>
<dbReference type="PANTHER" id="PTHR30294">
    <property type="entry name" value="MEMBRANE COMPONENT OF ABC TRANSPORTER YHHJ-RELATED"/>
    <property type="match status" value="1"/>
</dbReference>
<dbReference type="HOGENOM" id="CLU_064505_0_0_0"/>
<feature type="domain" description="ABC-2 type transporter transmembrane" evidence="7">
    <location>
        <begin position="19"/>
        <end position="360"/>
    </location>
</feature>
<name>F7YYB0_9THEM</name>
<dbReference type="InterPro" id="IPR051449">
    <property type="entry name" value="ABC-2_transporter_component"/>
</dbReference>